<keyword evidence="1" id="KW-0472">Membrane</keyword>
<feature type="transmembrane region" description="Helical" evidence="1">
    <location>
        <begin position="20"/>
        <end position="43"/>
    </location>
</feature>
<evidence type="ECO:0000313" key="2">
    <source>
        <dbReference type="EMBL" id="MWB98591.1"/>
    </source>
</evidence>
<accession>A0A6I4NWN8</accession>
<dbReference type="RefSeq" id="WP_160424059.1">
    <property type="nucleotide sequence ID" value="NZ_WSTA01000030.1"/>
</dbReference>
<gene>
    <name evidence="2" type="ORF">GB864_08525</name>
</gene>
<dbReference type="EMBL" id="WSTA01000030">
    <property type="protein sequence ID" value="MWB98591.1"/>
    <property type="molecule type" value="Genomic_DNA"/>
</dbReference>
<reference evidence="2 3" key="1">
    <citation type="submission" date="2019-12" db="EMBL/GenBank/DDBJ databases">
        <authorList>
            <person name="Kim Y.S."/>
        </authorList>
    </citation>
    <scope>NUCLEOTIDE SEQUENCE [LARGE SCALE GENOMIC DNA]</scope>
    <source>
        <strain evidence="2 3">MMS17-SY077</strain>
    </source>
</reference>
<evidence type="ECO:0000313" key="3">
    <source>
        <dbReference type="Proteomes" id="UP000438182"/>
    </source>
</evidence>
<feature type="transmembrane region" description="Helical" evidence="1">
    <location>
        <begin position="64"/>
        <end position="87"/>
    </location>
</feature>
<name>A0A6I4NWN8_9MICO</name>
<comment type="caution">
    <text evidence="2">The sequence shown here is derived from an EMBL/GenBank/DDBJ whole genome shotgun (WGS) entry which is preliminary data.</text>
</comment>
<keyword evidence="1" id="KW-1133">Transmembrane helix</keyword>
<sequence>MASKGDEQPLDVWSDKAGLWGMLAGVITAALIAVPLSGAFAFATHPNSQLLFSGKLNEASQAGFAIFWWLATLLLLALPFLVGFGIAKLSFKGLAIVGGIVVVFIIALLVLGQLFLFV</sequence>
<dbReference type="AlphaFoldDB" id="A0A6I4NWN8"/>
<keyword evidence="3" id="KW-1185">Reference proteome</keyword>
<feature type="transmembrane region" description="Helical" evidence="1">
    <location>
        <begin position="93"/>
        <end position="117"/>
    </location>
</feature>
<proteinExistence type="predicted"/>
<protein>
    <submittedName>
        <fullName evidence="2">Uncharacterized protein</fullName>
    </submittedName>
</protein>
<organism evidence="2 3">
    <name type="scientific">Agromyces seonyuensis</name>
    <dbReference type="NCBI Taxonomy" id="2662446"/>
    <lineage>
        <taxon>Bacteria</taxon>
        <taxon>Bacillati</taxon>
        <taxon>Actinomycetota</taxon>
        <taxon>Actinomycetes</taxon>
        <taxon>Micrococcales</taxon>
        <taxon>Microbacteriaceae</taxon>
        <taxon>Agromyces</taxon>
    </lineage>
</organism>
<keyword evidence="1" id="KW-0812">Transmembrane</keyword>
<dbReference type="Proteomes" id="UP000438182">
    <property type="component" value="Unassembled WGS sequence"/>
</dbReference>
<evidence type="ECO:0000256" key="1">
    <source>
        <dbReference type="SAM" id="Phobius"/>
    </source>
</evidence>